<proteinExistence type="predicted"/>
<dbReference type="Proteomes" id="UP000053328">
    <property type="component" value="Unassembled WGS sequence"/>
</dbReference>
<dbReference type="HOGENOM" id="CLU_1510504_0_0_1"/>
<dbReference type="AlphaFoldDB" id="A0A0D1YVS4"/>
<evidence type="ECO:0000313" key="1">
    <source>
        <dbReference type="EMBL" id="KIW19381.1"/>
    </source>
</evidence>
<dbReference type="GeneID" id="27330759"/>
<name>A0A0D1YVS4_9EURO</name>
<gene>
    <name evidence="1" type="ORF">PV08_03676</name>
</gene>
<reference evidence="1 2" key="1">
    <citation type="submission" date="2015-01" db="EMBL/GenBank/DDBJ databases">
        <title>The Genome Sequence of Exophiala spinifera CBS89968.</title>
        <authorList>
            <consortium name="The Broad Institute Genomics Platform"/>
            <person name="Cuomo C."/>
            <person name="de Hoog S."/>
            <person name="Gorbushina A."/>
            <person name="Stielow B."/>
            <person name="Teixiera M."/>
            <person name="Abouelleil A."/>
            <person name="Chapman S.B."/>
            <person name="Priest M."/>
            <person name="Young S.K."/>
            <person name="Wortman J."/>
            <person name="Nusbaum C."/>
            <person name="Birren B."/>
        </authorList>
    </citation>
    <scope>NUCLEOTIDE SEQUENCE [LARGE SCALE GENOMIC DNA]</scope>
    <source>
        <strain evidence="1 2">CBS 89968</strain>
    </source>
</reference>
<dbReference type="OrthoDB" id="4109707at2759"/>
<evidence type="ECO:0000313" key="2">
    <source>
        <dbReference type="Proteomes" id="UP000053328"/>
    </source>
</evidence>
<protein>
    <recommendedName>
        <fullName evidence="3">Transcription factor domain-containing protein</fullName>
    </recommendedName>
</protein>
<dbReference type="RefSeq" id="XP_016239597.1">
    <property type="nucleotide sequence ID" value="XM_016378027.1"/>
</dbReference>
<organism evidence="1 2">
    <name type="scientific">Exophiala spinifera</name>
    <dbReference type="NCBI Taxonomy" id="91928"/>
    <lineage>
        <taxon>Eukaryota</taxon>
        <taxon>Fungi</taxon>
        <taxon>Dikarya</taxon>
        <taxon>Ascomycota</taxon>
        <taxon>Pezizomycotina</taxon>
        <taxon>Eurotiomycetes</taxon>
        <taxon>Chaetothyriomycetidae</taxon>
        <taxon>Chaetothyriales</taxon>
        <taxon>Herpotrichiellaceae</taxon>
        <taxon>Exophiala</taxon>
    </lineage>
</organism>
<keyword evidence="2" id="KW-1185">Reference proteome</keyword>
<accession>A0A0D1YVS4</accession>
<sequence length="186" mass="21257">MSRLDPSATLTPAVLRNPYAPMSSISHYSRLSSHLANALARWEQYFQQQVGSDIRALYYFTNVSLMCPNLWELPQLAGYGTDDHLGQQAANSKFNIPDKAIDLAWLVLDNCDKASKSPEYKTSIWLPIILFMSSLVVWKKLHSQPAAELRYGTLRVLSMFKSELAKLPWPCCSEMIPRMTKEDRHY</sequence>
<dbReference type="EMBL" id="KN847493">
    <property type="protein sequence ID" value="KIW19381.1"/>
    <property type="molecule type" value="Genomic_DNA"/>
</dbReference>
<dbReference type="VEuPathDB" id="FungiDB:PV08_03676"/>
<evidence type="ECO:0008006" key="3">
    <source>
        <dbReference type="Google" id="ProtNLM"/>
    </source>
</evidence>